<evidence type="ECO:0000313" key="2">
    <source>
        <dbReference type="Proteomes" id="UP000550707"/>
    </source>
</evidence>
<organism evidence="1 2">
    <name type="scientific">Molossus molossus</name>
    <name type="common">Pallas' mastiff bat</name>
    <name type="synonym">Vespertilio molossus</name>
    <dbReference type="NCBI Taxonomy" id="27622"/>
    <lineage>
        <taxon>Eukaryota</taxon>
        <taxon>Metazoa</taxon>
        <taxon>Chordata</taxon>
        <taxon>Craniata</taxon>
        <taxon>Vertebrata</taxon>
        <taxon>Euteleostomi</taxon>
        <taxon>Mammalia</taxon>
        <taxon>Eutheria</taxon>
        <taxon>Laurasiatheria</taxon>
        <taxon>Chiroptera</taxon>
        <taxon>Yangochiroptera</taxon>
        <taxon>Molossidae</taxon>
        <taxon>Molossus</taxon>
    </lineage>
</organism>
<gene>
    <name evidence="1" type="ORF">HJG59_009584</name>
</gene>
<dbReference type="PANTHER" id="PTHR45913">
    <property type="entry name" value="EPM2A-INTERACTING PROTEIN 1"/>
    <property type="match status" value="1"/>
</dbReference>
<comment type="caution">
    <text evidence="1">The sequence shown here is derived from an EMBL/GenBank/DDBJ whole genome shotgun (WGS) entry which is preliminary data.</text>
</comment>
<reference evidence="1 2" key="1">
    <citation type="journal article" date="2020" name="Nature">
        <title>Six reference-quality genomes reveal evolution of bat adaptations.</title>
        <authorList>
            <person name="Jebb D."/>
            <person name="Huang Z."/>
            <person name="Pippel M."/>
            <person name="Hughes G.M."/>
            <person name="Lavrichenko K."/>
            <person name="Devanna P."/>
            <person name="Winkler S."/>
            <person name="Jermiin L.S."/>
            <person name="Skirmuntt E.C."/>
            <person name="Katzourakis A."/>
            <person name="Burkitt-Gray L."/>
            <person name="Ray D.A."/>
            <person name="Sullivan K.A.M."/>
            <person name="Roscito J.G."/>
            <person name="Kirilenko B.M."/>
            <person name="Davalos L.M."/>
            <person name="Corthals A.P."/>
            <person name="Power M.L."/>
            <person name="Jones G."/>
            <person name="Ransome R.D."/>
            <person name="Dechmann D.K.N."/>
            <person name="Locatelli A.G."/>
            <person name="Puechmaille S.J."/>
            <person name="Fedrigo O."/>
            <person name="Jarvis E.D."/>
            <person name="Hiller M."/>
            <person name="Vernes S.C."/>
            <person name="Myers E.W."/>
            <person name="Teeling E.C."/>
        </authorList>
    </citation>
    <scope>NUCLEOTIDE SEQUENCE [LARGE SCALE GENOMIC DNA]</scope>
    <source>
        <strain evidence="1">MMolMol1</strain>
        <tissue evidence="1">Muscle</tissue>
    </source>
</reference>
<proteinExistence type="predicted"/>
<protein>
    <submittedName>
        <fullName evidence="1">Uncharacterized protein</fullName>
    </submittedName>
</protein>
<sequence length="184" mass="21266">MKGKPVRELNDSKWLCDLTFMVDITKSLSELNVKLQGPNQLLSSLLSNVKSCEAKLRLWKVQLKRNNTVHFPTLEGQKPTMILEYAGECVKLIEAFNERFKDLKSKQMELNISATRFNVEPADGPDNLQHQIVQLPVDDELKARYNHLPLLEFYKCYISNDELPTLRRHPLKHTSVFGTTYCCE</sequence>
<dbReference type="EMBL" id="JACASF010000002">
    <property type="protein sequence ID" value="KAF6492379.1"/>
    <property type="molecule type" value="Genomic_DNA"/>
</dbReference>
<accession>A0A7J8J7J2</accession>
<keyword evidence="2" id="KW-1185">Reference proteome</keyword>
<dbReference type="InParanoid" id="A0A7J8J7J2"/>
<dbReference type="PANTHER" id="PTHR45913:SF5">
    <property type="entry name" value="GENERAL TRANSCRIPTION FACTOR II-I REPEAT DOMAIN-CONTAINING PROTEIN 2A-LIKE PROTEIN"/>
    <property type="match status" value="1"/>
</dbReference>
<name>A0A7J8J7J2_MOLMO</name>
<evidence type="ECO:0000313" key="1">
    <source>
        <dbReference type="EMBL" id="KAF6492379.1"/>
    </source>
</evidence>
<dbReference type="AlphaFoldDB" id="A0A7J8J7J2"/>
<dbReference type="Proteomes" id="UP000550707">
    <property type="component" value="Unassembled WGS sequence"/>
</dbReference>